<keyword evidence="2" id="KW-0732">Signal</keyword>
<dbReference type="PROSITE" id="PS51257">
    <property type="entry name" value="PROKAR_LIPOPROTEIN"/>
    <property type="match status" value="1"/>
</dbReference>
<sequence>MHKRLSAIAAAAAAALAMTACGGGGGGGGFLPILPPPAPAPAPAPGPAPAPSPAPAPAPEPPPAPITRTFLYEALPTAADSAAFLAQLNSQGARGFRFLSGFAFTTSPTTTEVVEGYVKDADTTYSYELLALPADRAAMQAQLDAQGARGFTWGGAYVAGKDFVYIYRKDNGSTASYSYRVLLAESGNGAFLTQANAQGAEGYFNTTTAFVVGTETVSVYEKASTGGATYGYELLDPTGDAAGFYAQLNAQGARGYRFRTEFLFSDAHKVVFAKDLSQASTFAFYGLPPESTSAAFIAQANAEGAKGNGLIGDYVLPGNANSTLYFTPKDCSGLLCVPVGLFGL</sequence>
<evidence type="ECO:0000313" key="4">
    <source>
        <dbReference type="Proteomes" id="UP001212602"/>
    </source>
</evidence>
<feature type="signal peptide" evidence="2">
    <location>
        <begin position="1"/>
        <end position="22"/>
    </location>
</feature>
<feature type="region of interest" description="Disordered" evidence="1">
    <location>
        <begin position="38"/>
        <end position="65"/>
    </location>
</feature>
<evidence type="ECO:0000256" key="1">
    <source>
        <dbReference type="SAM" id="MobiDB-lite"/>
    </source>
</evidence>
<dbReference type="RefSeq" id="WP_271426622.1">
    <property type="nucleotide sequence ID" value="NZ_JAQIPB010000001.1"/>
</dbReference>
<proteinExistence type="predicted"/>
<reference evidence="3" key="1">
    <citation type="submission" date="2023-01" db="EMBL/GenBank/DDBJ databases">
        <title>Xenophilus mangrovi sp. nov., isolated from soil of Mangrove nature reserve.</title>
        <authorList>
            <person name="Xu S."/>
            <person name="Liu Z."/>
            <person name="Xu Y."/>
        </authorList>
    </citation>
    <scope>NUCLEOTIDE SEQUENCE</scope>
    <source>
        <strain evidence="3">YW8</strain>
    </source>
</reference>
<dbReference type="Proteomes" id="UP001212602">
    <property type="component" value="Unassembled WGS sequence"/>
</dbReference>
<keyword evidence="4" id="KW-1185">Reference proteome</keyword>
<protein>
    <recommendedName>
        <fullName evidence="5">Lipoprotein</fullName>
    </recommendedName>
</protein>
<feature type="chain" id="PRO_5042254507" description="Lipoprotein" evidence="2">
    <location>
        <begin position="23"/>
        <end position="344"/>
    </location>
</feature>
<dbReference type="EMBL" id="JAQIPB010000001">
    <property type="protein sequence ID" value="MDA7415365.1"/>
    <property type="molecule type" value="Genomic_DNA"/>
</dbReference>
<accession>A0AAE3N401</accession>
<gene>
    <name evidence="3" type="ORF">PGB34_03220</name>
</gene>
<name>A0AAE3N401_9BURK</name>
<comment type="caution">
    <text evidence="3">The sequence shown here is derived from an EMBL/GenBank/DDBJ whole genome shotgun (WGS) entry which is preliminary data.</text>
</comment>
<organism evidence="3 4">
    <name type="scientific">Xenophilus arseniciresistens</name>
    <dbReference type="NCBI Taxonomy" id="1283306"/>
    <lineage>
        <taxon>Bacteria</taxon>
        <taxon>Pseudomonadati</taxon>
        <taxon>Pseudomonadota</taxon>
        <taxon>Betaproteobacteria</taxon>
        <taxon>Burkholderiales</taxon>
        <taxon>Comamonadaceae</taxon>
        <taxon>Xenophilus</taxon>
    </lineage>
</organism>
<evidence type="ECO:0008006" key="5">
    <source>
        <dbReference type="Google" id="ProtNLM"/>
    </source>
</evidence>
<evidence type="ECO:0000256" key="2">
    <source>
        <dbReference type="SAM" id="SignalP"/>
    </source>
</evidence>
<evidence type="ECO:0000313" key="3">
    <source>
        <dbReference type="EMBL" id="MDA7415365.1"/>
    </source>
</evidence>
<dbReference type="AlphaFoldDB" id="A0AAE3N401"/>